<sequence>MLHFESPQVLIPKTPELGSGALRPMENCMTPEGQGSTLRPKYVPLGGDAWTRLDELARELQDAKSRRGGERITANTLIRVGVAVVLSFGDSLAGDTEEDLRRGLLELLGRPQPPAESSADS</sequence>
<gene>
    <name evidence="1" type="ORF">ACFFSA_28665</name>
</gene>
<protein>
    <submittedName>
        <fullName evidence="1">Uncharacterized protein</fullName>
    </submittedName>
</protein>
<comment type="caution">
    <text evidence="1">The sequence shown here is derived from an EMBL/GenBank/DDBJ whole genome shotgun (WGS) entry which is preliminary data.</text>
</comment>
<evidence type="ECO:0000313" key="1">
    <source>
        <dbReference type="EMBL" id="MFB9627076.1"/>
    </source>
</evidence>
<reference evidence="1 2" key="1">
    <citation type="submission" date="2024-09" db="EMBL/GenBank/DDBJ databases">
        <authorList>
            <person name="Sun Q."/>
            <person name="Mori K."/>
        </authorList>
    </citation>
    <scope>NUCLEOTIDE SEQUENCE [LARGE SCALE GENOMIC DNA]</scope>
    <source>
        <strain evidence="1 2">JCM 3143</strain>
    </source>
</reference>
<keyword evidence="2" id="KW-1185">Reference proteome</keyword>
<accession>A0ABV5S5X2</accession>
<dbReference type="EMBL" id="JBHMBW010000027">
    <property type="protein sequence ID" value="MFB9627076.1"/>
    <property type="molecule type" value="Genomic_DNA"/>
</dbReference>
<proteinExistence type="predicted"/>
<dbReference type="Proteomes" id="UP001589532">
    <property type="component" value="Unassembled WGS sequence"/>
</dbReference>
<evidence type="ECO:0000313" key="2">
    <source>
        <dbReference type="Proteomes" id="UP001589532"/>
    </source>
</evidence>
<organism evidence="1 2">
    <name type="scientific">Nonomuraea helvata</name>
    <dbReference type="NCBI Taxonomy" id="37484"/>
    <lineage>
        <taxon>Bacteria</taxon>
        <taxon>Bacillati</taxon>
        <taxon>Actinomycetota</taxon>
        <taxon>Actinomycetes</taxon>
        <taxon>Streptosporangiales</taxon>
        <taxon>Streptosporangiaceae</taxon>
        <taxon>Nonomuraea</taxon>
    </lineage>
</organism>
<name>A0ABV5S5X2_9ACTN</name>
<dbReference type="RefSeq" id="WP_344988981.1">
    <property type="nucleotide sequence ID" value="NZ_BAAAXV010000004.1"/>
</dbReference>